<evidence type="ECO:0000256" key="2">
    <source>
        <dbReference type="ARBA" id="ARBA00023130"/>
    </source>
</evidence>
<keyword evidence="6" id="KW-1185">Reference proteome</keyword>
<dbReference type="GO" id="GO:0002250">
    <property type="term" value="P:adaptive immune response"/>
    <property type="evidence" value="ECO:0007669"/>
    <property type="project" value="UniProtKB-KW"/>
</dbReference>
<keyword evidence="3" id="KW-1280">Immunoglobulin</keyword>
<dbReference type="GO" id="GO:0005576">
    <property type="term" value="C:extracellular region"/>
    <property type="evidence" value="ECO:0007669"/>
    <property type="project" value="UniProtKB-ARBA"/>
</dbReference>
<evidence type="ECO:0000313" key="5">
    <source>
        <dbReference type="Ensembl" id="ENSCVAP00000006602.1"/>
    </source>
</evidence>
<dbReference type="SMART" id="SM00409">
    <property type="entry name" value="IG"/>
    <property type="match status" value="1"/>
</dbReference>
<sequence length="138" mass="15655">MLSLTGLKCEQLTQPASMSAQPGQTLTISCQVSYSVTSYGTHWIRQPTGKALEWMGVIWASGSNNYASRFQGRTEITRDTNKNIVNLRLSSMKPEDSAVYYCAKEPQWLMKAERLYKNSQSRKQELRQLTITNVVVDK</sequence>
<dbReference type="Ensembl" id="ENSCVAT00000004712.1">
    <property type="protein sequence ID" value="ENSCVAP00000006602.1"/>
    <property type="gene ID" value="ENSCVAG00000008165.1"/>
</dbReference>
<dbReference type="GO" id="GO:0019814">
    <property type="term" value="C:immunoglobulin complex"/>
    <property type="evidence" value="ECO:0007669"/>
    <property type="project" value="UniProtKB-KW"/>
</dbReference>
<accession>A0A3Q2CMP3</accession>
<evidence type="ECO:0000256" key="1">
    <source>
        <dbReference type="ARBA" id="ARBA00022859"/>
    </source>
</evidence>
<dbReference type="Proteomes" id="UP000265020">
    <property type="component" value="Unassembled WGS sequence"/>
</dbReference>
<evidence type="ECO:0000313" key="6">
    <source>
        <dbReference type="Proteomes" id="UP000265020"/>
    </source>
</evidence>
<dbReference type="Pfam" id="PF07686">
    <property type="entry name" value="V-set"/>
    <property type="match status" value="1"/>
</dbReference>
<keyword evidence="2" id="KW-1064">Adaptive immunity</keyword>
<protein>
    <recommendedName>
        <fullName evidence="4">Ig-like domain-containing protein</fullName>
    </recommendedName>
</protein>
<reference evidence="5" key="1">
    <citation type="submission" date="2025-08" db="UniProtKB">
        <authorList>
            <consortium name="Ensembl"/>
        </authorList>
    </citation>
    <scope>IDENTIFICATION</scope>
</reference>
<dbReference type="Gene3D" id="2.60.40.10">
    <property type="entry name" value="Immunoglobulins"/>
    <property type="match status" value="1"/>
</dbReference>
<dbReference type="InterPro" id="IPR003599">
    <property type="entry name" value="Ig_sub"/>
</dbReference>
<dbReference type="InterPro" id="IPR036179">
    <property type="entry name" value="Ig-like_dom_sf"/>
</dbReference>
<dbReference type="AlphaFoldDB" id="A0A3Q2CMP3"/>
<organism evidence="5 6">
    <name type="scientific">Cyprinodon variegatus</name>
    <name type="common">Sheepshead minnow</name>
    <dbReference type="NCBI Taxonomy" id="28743"/>
    <lineage>
        <taxon>Eukaryota</taxon>
        <taxon>Metazoa</taxon>
        <taxon>Chordata</taxon>
        <taxon>Craniata</taxon>
        <taxon>Vertebrata</taxon>
        <taxon>Euteleostomi</taxon>
        <taxon>Actinopterygii</taxon>
        <taxon>Neopterygii</taxon>
        <taxon>Teleostei</taxon>
        <taxon>Neoteleostei</taxon>
        <taxon>Acanthomorphata</taxon>
        <taxon>Ovalentaria</taxon>
        <taxon>Atherinomorphae</taxon>
        <taxon>Cyprinodontiformes</taxon>
        <taxon>Cyprinodontidae</taxon>
        <taxon>Cyprinodon</taxon>
    </lineage>
</organism>
<dbReference type="PANTHER" id="PTHR23266">
    <property type="entry name" value="IMMUNOGLOBULIN HEAVY CHAIN"/>
    <property type="match status" value="1"/>
</dbReference>
<dbReference type="SUPFAM" id="SSF48726">
    <property type="entry name" value="Immunoglobulin"/>
    <property type="match status" value="1"/>
</dbReference>
<proteinExistence type="predicted"/>
<dbReference type="GeneTree" id="ENSGT01020000230358"/>
<feature type="domain" description="Ig-like" evidence="4">
    <location>
        <begin position="10"/>
        <end position="102"/>
    </location>
</feature>
<evidence type="ECO:0000259" key="4">
    <source>
        <dbReference type="PROSITE" id="PS50835"/>
    </source>
</evidence>
<dbReference type="SMART" id="SM00406">
    <property type="entry name" value="IGv"/>
    <property type="match status" value="1"/>
</dbReference>
<name>A0A3Q2CMP3_CYPVA</name>
<dbReference type="InterPro" id="IPR007110">
    <property type="entry name" value="Ig-like_dom"/>
</dbReference>
<dbReference type="OMA" id="WHDAGTH"/>
<evidence type="ECO:0000256" key="3">
    <source>
        <dbReference type="ARBA" id="ARBA00043265"/>
    </source>
</evidence>
<dbReference type="InterPro" id="IPR013106">
    <property type="entry name" value="Ig_V-set"/>
</dbReference>
<reference evidence="5" key="2">
    <citation type="submission" date="2025-09" db="UniProtKB">
        <authorList>
            <consortium name="Ensembl"/>
        </authorList>
    </citation>
    <scope>IDENTIFICATION</scope>
</reference>
<keyword evidence="1" id="KW-0391">Immunity</keyword>
<dbReference type="InterPro" id="IPR050199">
    <property type="entry name" value="IgHV"/>
</dbReference>
<dbReference type="PROSITE" id="PS50835">
    <property type="entry name" value="IG_LIKE"/>
    <property type="match status" value="1"/>
</dbReference>
<dbReference type="InterPro" id="IPR013783">
    <property type="entry name" value="Ig-like_fold"/>
</dbReference>